<evidence type="ECO:0000256" key="4">
    <source>
        <dbReference type="ARBA" id="ARBA00011870"/>
    </source>
</evidence>
<feature type="transmembrane region" description="Helical" evidence="17">
    <location>
        <begin position="257"/>
        <end position="276"/>
    </location>
</feature>
<sequence length="483" mass="49770">MSAPTSNVLVWVASASYFVAATLFLLGLQRMASPVTARSGIRWAGLGMVIATAATFLLPGLHNLPLIVTALVIGTAAAWVSGRKVAITDMPQMVALYNGMGGGSAAAIGAVELLAFATSTPEAGRQPASVTAIVLAVAGALIGAVSLSGSIIAWAKLDGRMDKRYTFAGQKAFNAVVFLASVVLGAMVVFGIALGGVADDHVVVMYIVGFFVLALALGVLMTLPIGGADMPVVISLYNALTGLAVAFEGYVLGNEALIIAGTMVGAAGTLLTQLMAKAMNRPIRNVLFGSFGGGGQAQEISGSQKPIEAGDVAAMMAYAERVVIVPGYGMAVAQAQHKIWELTQKLLERGVKVKFAIHPVAGRMPGHMNVLLAEAGVPYDLIADMDDINPEFPNTDVSLVIGANDVVNPVAKTDPASPIYGMPILDVANSKNTIVIKRGKGTGFAGIENALFYQDNTRMLYGDGAEVASALVSELKALDGGGH</sequence>
<organism evidence="19 20">
    <name type="scientific">Lysobacter arvi</name>
    <dbReference type="NCBI Taxonomy" id="3038776"/>
    <lineage>
        <taxon>Bacteria</taxon>
        <taxon>Pseudomonadati</taxon>
        <taxon>Pseudomonadota</taxon>
        <taxon>Gammaproteobacteria</taxon>
        <taxon>Lysobacterales</taxon>
        <taxon>Lysobacteraceae</taxon>
        <taxon>Lysobacter</taxon>
    </lineage>
</organism>
<comment type="caution">
    <text evidence="19">The sequence shown here is derived from an EMBL/GenBank/DDBJ whole genome shotgun (WGS) entry which is preliminary data.</text>
</comment>
<proteinExistence type="inferred from homology"/>
<dbReference type="PANTHER" id="PTHR44758">
    <property type="entry name" value="NAD(P) TRANSHYDROGENASE SUBUNIT BETA"/>
    <property type="match status" value="1"/>
</dbReference>
<evidence type="ECO:0000256" key="13">
    <source>
        <dbReference type="ARBA" id="ARBA00023027"/>
    </source>
</evidence>
<comment type="function">
    <text evidence="1 16">The transhydrogenation between NADH and NADP is coupled to respiration and ATP hydrolysis and functions as a proton pump across the membrane.</text>
</comment>
<evidence type="ECO:0000256" key="5">
    <source>
        <dbReference type="ARBA" id="ARBA00012943"/>
    </source>
</evidence>
<feature type="transmembrane region" description="Helical" evidence="17">
    <location>
        <begin position="40"/>
        <end position="58"/>
    </location>
</feature>
<dbReference type="PIRSF" id="PIRSF000204">
    <property type="entry name" value="PNTB"/>
    <property type="match status" value="1"/>
</dbReference>
<evidence type="ECO:0000256" key="6">
    <source>
        <dbReference type="ARBA" id="ARBA00014581"/>
    </source>
</evidence>
<evidence type="ECO:0000256" key="7">
    <source>
        <dbReference type="ARBA" id="ARBA00022475"/>
    </source>
</evidence>
<feature type="domain" description="NADP transhydrogenase beta-like" evidence="18">
    <location>
        <begin position="14"/>
        <end position="473"/>
    </location>
</feature>
<keyword evidence="9 17" id="KW-0812">Transmembrane</keyword>
<feature type="transmembrane region" description="Helical" evidence="17">
    <location>
        <begin position="203"/>
        <end position="225"/>
    </location>
</feature>
<dbReference type="RefSeq" id="WP_309262500.1">
    <property type="nucleotide sequence ID" value="NZ_JARUHG010000003.1"/>
</dbReference>
<protein>
    <recommendedName>
        <fullName evidence="6 16">NAD(P) transhydrogenase subunit beta</fullName>
        <ecNumber evidence="5 16">7.1.1.1</ecNumber>
    </recommendedName>
    <alternativeName>
        <fullName evidence="16">Nicotinamide nucleotide transhydrogenase subunit beta</fullName>
    </alternativeName>
</protein>
<dbReference type="Proteomes" id="UP001233535">
    <property type="component" value="Unassembled WGS sequence"/>
</dbReference>
<dbReference type="EMBL" id="JARUHG010000003">
    <property type="protein sequence ID" value="MDR0183338.1"/>
    <property type="molecule type" value="Genomic_DNA"/>
</dbReference>
<comment type="catalytic activity">
    <reaction evidence="15 16">
        <text>NAD(+) + NADPH + H(+)(in) = NADH + NADP(+) + H(+)(out)</text>
        <dbReference type="Rhea" id="RHEA:47992"/>
        <dbReference type="ChEBI" id="CHEBI:15378"/>
        <dbReference type="ChEBI" id="CHEBI:57540"/>
        <dbReference type="ChEBI" id="CHEBI:57783"/>
        <dbReference type="ChEBI" id="CHEBI:57945"/>
        <dbReference type="ChEBI" id="CHEBI:58349"/>
        <dbReference type="EC" id="7.1.1.1"/>
    </reaction>
</comment>
<evidence type="ECO:0000256" key="11">
    <source>
        <dbReference type="ARBA" id="ARBA00022967"/>
    </source>
</evidence>
<evidence type="ECO:0000256" key="8">
    <source>
        <dbReference type="ARBA" id="ARBA00022519"/>
    </source>
</evidence>
<dbReference type="InterPro" id="IPR029035">
    <property type="entry name" value="DHS-like_NAD/FAD-binding_dom"/>
</dbReference>
<evidence type="ECO:0000313" key="20">
    <source>
        <dbReference type="Proteomes" id="UP001233535"/>
    </source>
</evidence>
<keyword evidence="8 16" id="KW-0997">Cell inner membrane</keyword>
<feature type="transmembrane region" description="Helical" evidence="17">
    <location>
        <begin position="129"/>
        <end position="155"/>
    </location>
</feature>
<evidence type="ECO:0000256" key="12">
    <source>
        <dbReference type="ARBA" id="ARBA00022989"/>
    </source>
</evidence>
<keyword evidence="12 17" id="KW-1133">Transmembrane helix</keyword>
<feature type="transmembrane region" description="Helical" evidence="17">
    <location>
        <begin position="232"/>
        <end position="251"/>
    </location>
</feature>
<keyword evidence="13 16" id="KW-0520">NAD</keyword>
<feature type="transmembrane region" description="Helical" evidence="17">
    <location>
        <begin position="64"/>
        <end position="82"/>
    </location>
</feature>
<accession>A0ABU1CDR9</accession>
<dbReference type="Gene3D" id="3.40.50.1220">
    <property type="entry name" value="TPP-binding domain"/>
    <property type="match status" value="1"/>
</dbReference>
<keyword evidence="11 16" id="KW-1278">Translocase</keyword>
<evidence type="ECO:0000313" key="19">
    <source>
        <dbReference type="EMBL" id="MDR0183338.1"/>
    </source>
</evidence>
<evidence type="ECO:0000259" key="18">
    <source>
        <dbReference type="Pfam" id="PF02233"/>
    </source>
</evidence>
<dbReference type="SUPFAM" id="SSF52467">
    <property type="entry name" value="DHS-like NAD/FAD-binding domain"/>
    <property type="match status" value="1"/>
</dbReference>
<comment type="subcellular location">
    <subcellularLocation>
        <location evidence="2">Cell inner membrane</location>
        <topology evidence="2">Multi-pass membrane protein</topology>
    </subcellularLocation>
</comment>
<feature type="transmembrane region" description="Helical" evidence="17">
    <location>
        <begin position="6"/>
        <end position="28"/>
    </location>
</feature>
<dbReference type="PANTHER" id="PTHR44758:SF1">
    <property type="entry name" value="NAD(P) TRANSHYDROGENASE SUBUNIT BETA"/>
    <property type="match status" value="1"/>
</dbReference>
<keyword evidence="10 16" id="KW-0521">NADP</keyword>
<evidence type="ECO:0000256" key="9">
    <source>
        <dbReference type="ARBA" id="ARBA00022692"/>
    </source>
</evidence>
<feature type="transmembrane region" description="Helical" evidence="17">
    <location>
        <begin position="176"/>
        <end position="197"/>
    </location>
</feature>
<gene>
    <name evidence="19" type="ORF">P8609_10240</name>
</gene>
<evidence type="ECO:0000256" key="3">
    <source>
        <dbReference type="ARBA" id="ARBA00007919"/>
    </source>
</evidence>
<keyword evidence="14 16" id="KW-0472">Membrane</keyword>
<evidence type="ECO:0000256" key="10">
    <source>
        <dbReference type="ARBA" id="ARBA00022857"/>
    </source>
</evidence>
<dbReference type="Pfam" id="PF02233">
    <property type="entry name" value="PNTB"/>
    <property type="match status" value="1"/>
</dbReference>
<evidence type="ECO:0000256" key="16">
    <source>
        <dbReference type="PIRNR" id="PIRNR000204"/>
    </source>
</evidence>
<evidence type="ECO:0000256" key="1">
    <source>
        <dbReference type="ARBA" id="ARBA00003943"/>
    </source>
</evidence>
<feature type="transmembrane region" description="Helical" evidence="17">
    <location>
        <begin position="94"/>
        <end position="117"/>
    </location>
</feature>
<name>A0ABU1CDR9_9GAMM</name>
<evidence type="ECO:0000256" key="14">
    <source>
        <dbReference type="ARBA" id="ARBA00023136"/>
    </source>
</evidence>
<comment type="subunit">
    <text evidence="4">Heterodimer of an alpha and a beta chain.</text>
</comment>
<evidence type="ECO:0000256" key="15">
    <source>
        <dbReference type="ARBA" id="ARBA00048202"/>
    </source>
</evidence>
<dbReference type="InterPro" id="IPR034300">
    <property type="entry name" value="PNTB-like"/>
</dbReference>
<comment type="similarity">
    <text evidence="3 16">Belongs to the PNT beta subunit family.</text>
</comment>
<dbReference type="EC" id="7.1.1.1" evidence="5 16"/>
<evidence type="ECO:0000256" key="17">
    <source>
        <dbReference type="SAM" id="Phobius"/>
    </source>
</evidence>
<evidence type="ECO:0000256" key="2">
    <source>
        <dbReference type="ARBA" id="ARBA00004429"/>
    </source>
</evidence>
<reference evidence="19 20" key="1">
    <citation type="submission" date="2023-04" db="EMBL/GenBank/DDBJ databases">
        <title>Lysobacter sp. strain UC isolated from soil sample.</title>
        <authorList>
            <person name="Choksket S."/>
            <person name="Harshvardhan F."/>
            <person name="Rana R."/>
            <person name="Patil P.B."/>
            <person name="Korpole S."/>
        </authorList>
    </citation>
    <scope>NUCLEOTIDE SEQUENCE [LARGE SCALE GENOMIC DNA]</scope>
    <source>
        <strain evidence="19 20">UC</strain>
    </source>
</reference>
<keyword evidence="20" id="KW-1185">Reference proteome</keyword>
<dbReference type="InterPro" id="IPR012136">
    <property type="entry name" value="NADH_DH_b"/>
</dbReference>
<keyword evidence="7 16" id="KW-1003">Cell membrane</keyword>